<dbReference type="AlphaFoldDB" id="A0A3S0S8Z7"/>
<dbReference type="OrthoDB" id="28717at2"/>
<reference evidence="1 2" key="1">
    <citation type="submission" date="2018-12" db="EMBL/GenBank/DDBJ databases">
        <title>Dyella dinghuensis sp. nov. DHOA06 and Dyella choica sp. nov. 4M-K27, isolated from forest soil.</title>
        <authorList>
            <person name="Qiu L.-H."/>
            <person name="Gao Z.-H."/>
        </authorList>
    </citation>
    <scope>NUCLEOTIDE SEQUENCE [LARGE SCALE GENOMIC DNA]</scope>
    <source>
        <strain evidence="1 2">4M-K27</strain>
    </source>
</reference>
<organism evidence="1 2">
    <name type="scientific">Dyella choica</name>
    <dbReference type="NCBI Taxonomy" id="1927959"/>
    <lineage>
        <taxon>Bacteria</taxon>
        <taxon>Pseudomonadati</taxon>
        <taxon>Pseudomonadota</taxon>
        <taxon>Gammaproteobacteria</taxon>
        <taxon>Lysobacterales</taxon>
        <taxon>Rhodanobacteraceae</taxon>
        <taxon>Dyella</taxon>
    </lineage>
</organism>
<accession>A0A3S0S8Z7</accession>
<gene>
    <name evidence="1" type="ORF">EKH80_15440</name>
</gene>
<dbReference type="Proteomes" id="UP000274358">
    <property type="component" value="Unassembled WGS sequence"/>
</dbReference>
<evidence type="ECO:0000313" key="1">
    <source>
        <dbReference type="EMBL" id="RUL73704.1"/>
    </source>
</evidence>
<protein>
    <submittedName>
        <fullName evidence="1">Uncharacterized protein</fullName>
    </submittedName>
</protein>
<comment type="caution">
    <text evidence="1">The sequence shown here is derived from an EMBL/GenBank/DDBJ whole genome shotgun (WGS) entry which is preliminary data.</text>
</comment>
<keyword evidence="2" id="KW-1185">Reference proteome</keyword>
<proteinExistence type="predicted"/>
<dbReference type="RefSeq" id="WP_148110426.1">
    <property type="nucleotide sequence ID" value="NZ_RYYV01000011.1"/>
</dbReference>
<dbReference type="EMBL" id="RYYV01000011">
    <property type="protein sequence ID" value="RUL73704.1"/>
    <property type="molecule type" value="Genomic_DNA"/>
</dbReference>
<feature type="non-terminal residue" evidence="1">
    <location>
        <position position="1109"/>
    </location>
</feature>
<name>A0A3S0S8Z7_9GAMM</name>
<sequence length="1109" mass="110868">MTNSSLNQSVLQIIQQGLDISGNSQANQAYNDLISYIDNDPALIAQLNNDVGANLVKSFAWSSQAGSGAYFDSSNGSLNININQLLQQAAYAVGSYNEAFVVAHELGHSEFQVSNPTGITPGQANNSFWSSVNQTINSGAQDFTSAIQAIQANSNYNESYAQIQGFNAELSEYYAAHSIVNPTASDASNAYKALAGMSGYSSYFLQSDGTLRSGLTSNNDGSLAETLSNMGSEGDYYYLKPSNLGIFEDKDYTNYYGTGELGAIIDGYLGNSSSYKVSGSQITVTPTAQINFGDASLSNSGTGSFNRGFDPNQLAQDLGSSLIPLPNGATSVSFTVKDTSTGTSYVYTWNNGVSSVATTVSGSTPLVFIGQTGKDPNLDLQTTTSNSVVTIAAGYGGEVDGSNNTDILGNGSSLVTSSGSTNNTVTCGSSIATINGASAEKCLIPQTGSPQLTVDGSGLTGNLQGNVVLTESGDTFSAGSNANINMASGDVINVGTGTSGVQLTCGNATETVGGGATGAGSVQCTITNGSGAFSYSGSALSITPTGSGQSISLSGTGYDVTSTGNNVSLLGAGSSATVNGVNAIAMQGPNQSLNLGTSGSTVNTNTGDTGEALSGSGFTLNGTAGQFTGTAMGSNDIFNLSANSNSSLTCSGTSNSIFSAGNNLSLLGANSSAAVTGVNTVNMSGTNQSLTLDTNGGTVDTSAGDTGETLNGSGFTLNATGLFSGSTSGTGDTFNLATNSGSTLSIAGTSDVANSIGNTIQLNGASSAATVAGADTVDLEANGQTLTLSSSGDTVNALSGDTYEVVDGSGAQVNAGTGVFTFNGNNDTISDTGANSTMNVTGTGDTFGMSSGTIYGSNNDLFTVNGSGNTIENGTASVTNVTGSNNTVSYDGANSTVNVIGTGDTLDMSSETVYGSNNDLFTVNGSGNTIENGTASVTNVTGSNNTVSYDGANSTVNVIGTGDALDMSSGTVYGSNNDLFTVNGSGNTIENGTASVTNVTGSNNTVSYDGANSTVNVIGTGDTLDMSSETVYGSNNDLFTVNGSGNTIENGTASVTNVTGSNNTVSYDGANSTVNVIGTGDTLDMSSETVYGSNNDLFTVNGSGNTIEN</sequence>
<evidence type="ECO:0000313" key="2">
    <source>
        <dbReference type="Proteomes" id="UP000274358"/>
    </source>
</evidence>